<dbReference type="Pfam" id="PF02899">
    <property type="entry name" value="Phage_int_SAM_1"/>
    <property type="match status" value="1"/>
</dbReference>
<keyword evidence="5" id="KW-1185">Reference proteome</keyword>
<dbReference type="PROSITE" id="PS51900">
    <property type="entry name" value="CB"/>
    <property type="match status" value="1"/>
</dbReference>
<dbReference type="Proteomes" id="UP001589890">
    <property type="component" value="Unassembled WGS sequence"/>
</dbReference>
<evidence type="ECO:0000256" key="1">
    <source>
        <dbReference type="ARBA" id="ARBA00023125"/>
    </source>
</evidence>
<protein>
    <submittedName>
        <fullName evidence="4">Site-specific integrase</fullName>
    </submittedName>
</protein>
<dbReference type="Gene3D" id="1.10.150.130">
    <property type="match status" value="1"/>
</dbReference>
<evidence type="ECO:0000259" key="3">
    <source>
        <dbReference type="PROSITE" id="PS51900"/>
    </source>
</evidence>
<dbReference type="InterPro" id="IPR004107">
    <property type="entry name" value="Integrase_SAM-like_N"/>
</dbReference>
<dbReference type="InterPro" id="IPR044068">
    <property type="entry name" value="CB"/>
</dbReference>
<evidence type="ECO:0000313" key="4">
    <source>
        <dbReference type="EMBL" id="MFC0625991.1"/>
    </source>
</evidence>
<evidence type="ECO:0000256" key="2">
    <source>
        <dbReference type="PROSITE-ProRule" id="PRU01248"/>
    </source>
</evidence>
<dbReference type="EMBL" id="JBHLTC010000020">
    <property type="protein sequence ID" value="MFC0625991.1"/>
    <property type="molecule type" value="Genomic_DNA"/>
</dbReference>
<accession>A0ABV6QMX2</accession>
<organism evidence="4 5">
    <name type="scientific">Kribbella deserti</name>
    <dbReference type="NCBI Taxonomy" id="1926257"/>
    <lineage>
        <taxon>Bacteria</taxon>
        <taxon>Bacillati</taxon>
        <taxon>Actinomycetota</taxon>
        <taxon>Actinomycetes</taxon>
        <taxon>Propionibacteriales</taxon>
        <taxon>Kribbellaceae</taxon>
        <taxon>Kribbella</taxon>
    </lineage>
</organism>
<dbReference type="InterPro" id="IPR011010">
    <property type="entry name" value="DNA_brk_join_enz"/>
</dbReference>
<keyword evidence="1 2" id="KW-0238">DNA-binding</keyword>
<evidence type="ECO:0000313" key="5">
    <source>
        <dbReference type="Proteomes" id="UP001589890"/>
    </source>
</evidence>
<dbReference type="RefSeq" id="WP_380048998.1">
    <property type="nucleotide sequence ID" value="NZ_JBHLTC010000020.1"/>
</dbReference>
<name>A0ABV6QMX2_9ACTN</name>
<reference evidence="4 5" key="1">
    <citation type="submission" date="2024-09" db="EMBL/GenBank/DDBJ databases">
        <authorList>
            <person name="Sun Q."/>
            <person name="Mori K."/>
        </authorList>
    </citation>
    <scope>NUCLEOTIDE SEQUENCE [LARGE SCALE GENOMIC DNA]</scope>
    <source>
        <strain evidence="4 5">CGMCC 1.15906</strain>
    </source>
</reference>
<gene>
    <name evidence="4" type="ORF">ACFFGN_18070</name>
</gene>
<feature type="domain" description="Core-binding (CB)" evidence="3">
    <location>
        <begin position="1"/>
        <end position="88"/>
    </location>
</feature>
<proteinExistence type="predicted"/>
<sequence>MARSPRSCRGSSRASQASPNTVAAYRDTCRLLLDFGWRSTCSSQPPGPLRPGRPLIAGFLQHLRTERAKGTTRNARLAALRSLFRYAALLATCQTGLRVSELTSLPVADMHRGTGAQVRCRGKSRKGRATPLTR</sequence>
<dbReference type="InterPro" id="IPR010998">
    <property type="entry name" value="Integrase_recombinase_N"/>
</dbReference>
<comment type="caution">
    <text evidence="4">The sequence shown here is derived from an EMBL/GenBank/DDBJ whole genome shotgun (WGS) entry which is preliminary data.</text>
</comment>
<dbReference type="SUPFAM" id="SSF56349">
    <property type="entry name" value="DNA breaking-rejoining enzymes"/>
    <property type="match status" value="1"/>
</dbReference>